<feature type="compositionally biased region" description="Basic residues" evidence="9">
    <location>
        <begin position="472"/>
        <end position="481"/>
    </location>
</feature>
<evidence type="ECO:0000259" key="11">
    <source>
        <dbReference type="Pfam" id="PF01656"/>
    </source>
</evidence>
<keyword evidence="6" id="KW-0067">ATP-binding</keyword>
<dbReference type="NCBIfam" id="TIGR01007">
    <property type="entry name" value="eps_fam"/>
    <property type="match status" value="1"/>
</dbReference>
<dbReference type="SUPFAM" id="SSF52540">
    <property type="entry name" value="P-loop containing nucleoside triphosphate hydrolases"/>
    <property type="match status" value="1"/>
</dbReference>
<protein>
    <submittedName>
        <fullName evidence="13">Chromosome partitioning protein</fullName>
    </submittedName>
</protein>
<dbReference type="Pfam" id="PF01656">
    <property type="entry name" value="CbiA"/>
    <property type="match status" value="1"/>
</dbReference>
<evidence type="ECO:0000256" key="6">
    <source>
        <dbReference type="ARBA" id="ARBA00022840"/>
    </source>
</evidence>
<comment type="caution">
    <text evidence="13">The sequence shown here is derived from an EMBL/GenBank/DDBJ whole genome shotgun (WGS) entry which is preliminary data.</text>
</comment>
<comment type="similarity">
    <text evidence="2">Belongs to the CpsC/CapA family.</text>
</comment>
<reference evidence="14" key="1">
    <citation type="journal article" date="2019" name="Int. J. Syst. Evol. Microbiol.">
        <title>The Global Catalogue of Microorganisms (GCM) 10K type strain sequencing project: providing services to taxonomists for standard genome sequencing and annotation.</title>
        <authorList>
            <consortium name="The Broad Institute Genomics Platform"/>
            <consortium name="The Broad Institute Genome Sequencing Center for Infectious Disease"/>
            <person name="Wu L."/>
            <person name="Ma J."/>
        </authorList>
    </citation>
    <scope>NUCLEOTIDE SEQUENCE [LARGE SCALE GENOMIC DNA]</scope>
    <source>
        <strain evidence="14">CCM 7640</strain>
    </source>
</reference>
<proteinExistence type="inferred from homology"/>
<keyword evidence="8 10" id="KW-0472">Membrane</keyword>
<dbReference type="Proteomes" id="UP000629365">
    <property type="component" value="Unassembled WGS sequence"/>
</dbReference>
<dbReference type="Pfam" id="PF02706">
    <property type="entry name" value="Wzz"/>
    <property type="match status" value="1"/>
</dbReference>
<sequence length="481" mass="50568">MDLRDYIRILHKNWIIILVLLLVGLAGGAAYAFTQAPKYVASTQLYVSVRTEGAATGDLVQGTTFARQMVTSYVDVIGTALVLDPVIEELDLDTSASALAARITATTALNTVLIDITVTDTDPALAAKIADATATSFASVVQNDLERPDTEGGASPVQITITDPAAEPTTPTSPNIPLLIVLGGLLGLAAGIAVAVLRSVLDTRIHALHDLELITDKPMLGGIAYDPDAQKRPLIVHADPRSPRAESFRSLRTNLQFLDIDSGSRTFVISSAGPGEGKSTTTANLAIALAETGARVALIDGDLRLPRVADYMGIEGGVGLTSVLIGQVGVSDALQKWGANELYVLPSGPVPPNPSEMLGSAAMDRLLTPLEEYFDYILIDAPPLLLVTDAAVIGKKTRGVILTAASGKTRKPELSGAIRTLETAGVNLLGIVVTMLPTKGPDSYGYGSYTYGSTSEHDQDPVQLTQAEAKPRVRARVKTKG</sequence>
<keyword evidence="3" id="KW-1003">Cell membrane</keyword>
<dbReference type="PANTHER" id="PTHR32309:SF13">
    <property type="entry name" value="FERRIC ENTEROBACTIN TRANSPORT PROTEIN FEPE"/>
    <property type="match status" value="1"/>
</dbReference>
<organism evidence="13 14">
    <name type="scientific">Microbacterium murale</name>
    <dbReference type="NCBI Taxonomy" id="1081040"/>
    <lineage>
        <taxon>Bacteria</taxon>
        <taxon>Bacillati</taxon>
        <taxon>Actinomycetota</taxon>
        <taxon>Actinomycetes</taxon>
        <taxon>Micrococcales</taxon>
        <taxon>Microbacteriaceae</taxon>
        <taxon>Microbacterium</taxon>
    </lineage>
</organism>
<dbReference type="InterPro" id="IPR002586">
    <property type="entry name" value="CobQ/CobB/MinD/ParA_Nub-bd_dom"/>
</dbReference>
<feature type="domain" description="CobQ/CobB/MinD/ParA nucleotide binding" evidence="11">
    <location>
        <begin position="269"/>
        <end position="432"/>
    </location>
</feature>
<feature type="region of interest" description="Disordered" evidence="9">
    <location>
        <begin position="448"/>
        <end position="481"/>
    </location>
</feature>
<dbReference type="RefSeq" id="WP_188436242.1">
    <property type="nucleotide sequence ID" value="NZ_BMCM01000002.1"/>
</dbReference>
<evidence type="ECO:0000256" key="5">
    <source>
        <dbReference type="ARBA" id="ARBA00022741"/>
    </source>
</evidence>
<gene>
    <name evidence="13" type="ORF">GCM10007269_18180</name>
</gene>
<evidence type="ECO:0000256" key="10">
    <source>
        <dbReference type="SAM" id="Phobius"/>
    </source>
</evidence>
<dbReference type="EMBL" id="BMCM01000002">
    <property type="protein sequence ID" value="GGD75486.1"/>
    <property type="molecule type" value="Genomic_DNA"/>
</dbReference>
<evidence type="ECO:0000256" key="9">
    <source>
        <dbReference type="SAM" id="MobiDB-lite"/>
    </source>
</evidence>
<keyword evidence="5" id="KW-0547">Nucleotide-binding</keyword>
<dbReference type="CDD" id="cd05387">
    <property type="entry name" value="BY-kinase"/>
    <property type="match status" value="1"/>
</dbReference>
<evidence type="ECO:0000256" key="4">
    <source>
        <dbReference type="ARBA" id="ARBA00022692"/>
    </source>
</evidence>
<evidence type="ECO:0000256" key="2">
    <source>
        <dbReference type="ARBA" id="ARBA00006683"/>
    </source>
</evidence>
<evidence type="ECO:0000256" key="3">
    <source>
        <dbReference type="ARBA" id="ARBA00022475"/>
    </source>
</evidence>
<evidence type="ECO:0000256" key="1">
    <source>
        <dbReference type="ARBA" id="ARBA00004651"/>
    </source>
</evidence>
<keyword evidence="14" id="KW-1185">Reference proteome</keyword>
<dbReference type="Gene3D" id="3.40.50.300">
    <property type="entry name" value="P-loop containing nucleotide triphosphate hydrolases"/>
    <property type="match status" value="1"/>
</dbReference>
<keyword evidence="4 10" id="KW-0812">Transmembrane</keyword>
<comment type="subcellular location">
    <subcellularLocation>
        <location evidence="1">Cell membrane</location>
        <topology evidence="1">Multi-pass membrane protein</topology>
    </subcellularLocation>
</comment>
<dbReference type="InterPro" id="IPR027417">
    <property type="entry name" value="P-loop_NTPase"/>
</dbReference>
<name>A0ABQ1RN61_9MICO</name>
<dbReference type="InterPro" id="IPR003856">
    <property type="entry name" value="LPS_length_determ_N"/>
</dbReference>
<evidence type="ECO:0000256" key="8">
    <source>
        <dbReference type="ARBA" id="ARBA00023136"/>
    </source>
</evidence>
<feature type="transmembrane region" description="Helical" evidence="10">
    <location>
        <begin position="176"/>
        <end position="197"/>
    </location>
</feature>
<evidence type="ECO:0000313" key="14">
    <source>
        <dbReference type="Proteomes" id="UP000629365"/>
    </source>
</evidence>
<evidence type="ECO:0000256" key="7">
    <source>
        <dbReference type="ARBA" id="ARBA00022989"/>
    </source>
</evidence>
<dbReference type="InterPro" id="IPR005702">
    <property type="entry name" value="Wzc-like_C"/>
</dbReference>
<evidence type="ECO:0000259" key="12">
    <source>
        <dbReference type="Pfam" id="PF02706"/>
    </source>
</evidence>
<evidence type="ECO:0000313" key="13">
    <source>
        <dbReference type="EMBL" id="GGD75486.1"/>
    </source>
</evidence>
<dbReference type="PANTHER" id="PTHR32309">
    <property type="entry name" value="TYROSINE-PROTEIN KINASE"/>
    <property type="match status" value="1"/>
</dbReference>
<accession>A0ABQ1RN61</accession>
<keyword evidence="7 10" id="KW-1133">Transmembrane helix</keyword>
<dbReference type="InterPro" id="IPR050445">
    <property type="entry name" value="Bact_polysacc_biosynth/exp"/>
</dbReference>
<feature type="domain" description="Polysaccharide chain length determinant N-terminal" evidence="12">
    <location>
        <begin position="1"/>
        <end position="90"/>
    </location>
</feature>